<evidence type="ECO:0000256" key="3">
    <source>
        <dbReference type="ARBA" id="ARBA00022448"/>
    </source>
</evidence>
<keyword evidence="3" id="KW-0813">Transport</keyword>
<keyword evidence="10" id="KW-1185">Reference proteome</keyword>
<evidence type="ECO:0000256" key="1">
    <source>
        <dbReference type="ARBA" id="ARBA00004651"/>
    </source>
</evidence>
<sequence>MTANGTAPKGAVRAAYWRGFRHGLPFLLVIVPFGLLFGVAATSAGLDLVQVMGFSVMVIAGAAQFTALQLMGDHAPVVLILAASLAVNLRMAMYSAALTPHFGKAKTWQKALVAYFMVDQAYAMAANEYEAEPDMSRAEKLAYYAGVCSPVCPNWYVATLVGALVGAQIPPEFALDFAVPITFLAMIGPALRTLAHVAAAAVSVVGALALSFLPSGVGLMIAAVAAMVTGAQVELWVARRKAVRE</sequence>
<accession>A0ABM6ILW8</accession>
<dbReference type="PANTHER" id="PTHR34979">
    <property type="entry name" value="INNER MEMBRANE PROTEIN YGAZ"/>
    <property type="match status" value="1"/>
</dbReference>
<dbReference type="Proteomes" id="UP000185622">
    <property type="component" value="Chromosome"/>
</dbReference>
<dbReference type="Pfam" id="PF03591">
    <property type="entry name" value="AzlC"/>
    <property type="match status" value="1"/>
</dbReference>
<keyword evidence="6 8" id="KW-1133">Transmembrane helix</keyword>
<name>A0ABM6ILW8_9RHOB</name>
<evidence type="ECO:0000256" key="8">
    <source>
        <dbReference type="SAM" id="Phobius"/>
    </source>
</evidence>
<keyword evidence="4" id="KW-1003">Cell membrane</keyword>
<evidence type="ECO:0000256" key="5">
    <source>
        <dbReference type="ARBA" id="ARBA00022692"/>
    </source>
</evidence>
<reference evidence="9 10" key="1">
    <citation type="submission" date="2017-01" db="EMBL/GenBank/DDBJ databases">
        <title>The complete genome sequence of a sulfur-oxidizing marine bacterium Thioclava sp. 25B10_4T.</title>
        <authorList>
            <person name="Liu Y."/>
            <person name="Lai Q."/>
            <person name="Shao Z."/>
        </authorList>
    </citation>
    <scope>NUCLEOTIDE SEQUENCE [LARGE SCALE GENOMIC DNA]</scope>
    <source>
        <strain evidence="9 10">25B10_4</strain>
    </source>
</reference>
<evidence type="ECO:0000256" key="7">
    <source>
        <dbReference type="ARBA" id="ARBA00023136"/>
    </source>
</evidence>
<keyword evidence="7 8" id="KW-0472">Membrane</keyword>
<feature type="transmembrane region" description="Helical" evidence="8">
    <location>
        <begin position="194"/>
        <end position="213"/>
    </location>
</feature>
<comment type="similarity">
    <text evidence="2">Belongs to the AzlC family.</text>
</comment>
<dbReference type="PANTHER" id="PTHR34979:SF1">
    <property type="entry name" value="INNER MEMBRANE PROTEIN YGAZ"/>
    <property type="match status" value="1"/>
</dbReference>
<proteinExistence type="inferred from homology"/>
<evidence type="ECO:0000313" key="9">
    <source>
        <dbReference type="EMBL" id="AQS49972.1"/>
    </source>
</evidence>
<feature type="transmembrane region" description="Helical" evidence="8">
    <location>
        <begin position="24"/>
        <end position="44"/>
    </location>
</feature>
<dbReference type="EMBL" id="CP019437">
    <property type="protein sequence ID" value="AQS49972.1"/>
    <property type="molecule type" value="Genomic_DNA"/>
</dbReference>
<evidence type="ECO:0000256" key="4">
    <source>
        <dbReference type="ARBA" id="ARBA00022475"/>
    </source>
</evidence>
<comment type="subcellular location">
    <subcellularLocation>
        <location evidence="1">Cell membrane</location>
        <topology evidence="1">Multi-pass membrane protein</topology>
    </subcellularLocation>
</comment>
<dbReference type="InterPro" id="IPR011606">
    <property type="entry name" value="Brnchd-chn_aa_trnsp_permease"/>
</dbReference>
<organism evidence="9 10">
    <name type="scientific">Thioclava nitratireducens</name>
    <dbReference type="NCBI Taxonomy" id="1915078"/>
    <lineage>
        <taxon>Bacteria</taxon>
        <taxon>Pseudomonadati</taxon>
        <taxon>Pseudomonadota</taxon>
        <taxon>Alphaproteobacteria</taxon>
        <taxon>Rhodobacterales</taxon>
        <taxon>Paracoccaceae</taxon>
        <taxon>Thioclava</taxon>
    </lineage>
</organism>
<protein>
    <submittedName>
        <fullName evidence="9">Branched-chain amino acid transporter AzlC</fullName>
    </submittedName>
</protein>
<keyword evidence="5 8" id="KW-0812">Transmembrane</keyword>
<evidence type="ECO:0000256" key="6">
    <source>
        <dbReference type="ARBA" id="ARBA00022989"/>
    </source>
</evidence>
<evidence type="ECO:0000313" key="10">
    <source>
        <dbReference type="Proteomes" id="UP000185622"/>
    </source>
</evidence>
<gene>
    <name evidence="9" type="ORF">BMG03_17275</name>
</gene>
<evidence type="ECO:0000256" key="2">
    <source>
        <dbReference type="ARBA" id="ARBA00010735"/>
    </source>
</evidence>